<sequence length="106" mass="11851">MQGDALGFMHRMEDGTTLDDSSRQEDDSTGTAECNEDDDAGFDADIANDVFWRVHGNKCMTLKFSQAVVSRLTEAAQAEVDREAEYENKSTRKFGFHHNSVAEEDP</sequence>
<dbReference type="AlphaFoldDB" id="A0AAD2FTH7"/>
<feature type="region of interest" description="Disordered" evidence="1">
    <location>
        <begin position="82"/>
        <end position="106"/>
    </location>
</feature>
<keyword evidence="3" id="KW-1185">Reference proteome</keyword>
<reference evidence="2" key="1">
    <citation type="submission" date="2023-08" db="EMBL/GenBank/DDBJ databases">
        <authorList>
            <person name="Audoor S."/>
            <person name="Bilcke G."/>
        </authorList>
    </citation>
    <scope>NUCLEOTIDE SEQUENCE</scope>
</reference>
<evidence type="ECO:0000256" key="1">
    <source>
        <dbReference type="SAM" id="MobiDB-lite"/>
    </source>
</evidence>
<evidence type="ECO:0000313" key="3">
    <source>
        <dbReference type="Proteomes" id="UP001295423"/>
    </source>
</evidence>
<feature type="region of interest" description="Disordered" evidence="1">
    <location>
        <begin position="1"/>
        <end position="41"/>
    </location>
</feature>
<gene>
    <name evidence="2" type="ORF">CYCCA115_LOCUS13812</name>
</gene>
<protein>
    <submittedName>
        <fullName evidence="2">Uncharacterized protein</fullName>
    </submittedName>
</protein>
<dbReference type="EMBL" id="CAKOGP040001814">
    <property type="protein sequence ID" value="CAJ1952979.1"/>
    <property type="molecule type" value="Genomic_DNA"/>
</dbReference>
<accession>A0AAD2FTH7</accession>
<evidence type="ECO:0000313" key="2">
    <source>
        <dbReference type="EMBL" id="CAJ1952979.1"/>
    </source>
</evidence>
<comment type="caution">
    <text evidence="2">The sequence shown here is derived from an EMBL/GenBank/DDBJ whole genome shotgun (WGS) entry which is preliminary data.</text>
</comment>
<feature type="compositionally biased region" description="Basic and acidic residues" evidence="1">
    <location>
        <begin position="10"/>
        <end position="26"/>
    </location>
</feature>
<proteinExistence type="predicted"/>
<name>A0AAD2FTH7_9STRA</name>
<dbReference type="Proteomes" id="UP001295423">
    <property type="component" value="Unassembled WGS sequence"/>
</dbReference>
<organism evidence="2 3">
    <name type="scientific">Cylindrotheca closterium</name>
    <dbReference type="NCBI Taxonomy" id="2856"/>
    <lineage>
        <taxon>Eukaryota</taxon>
        <taxon>Sar</taxon>
        <taxon>Stramenopiles</taxon>
        <taxon>Ochrophyta</taxon>
        <taxon>Bacillariophyta</taxon>
        <taxon>Bacillariophyceae</taxon>
        <taxon>Bacillariophycidae</taxon>
        <taxon>Bacillariales</taxon>
        <taxon>Bacillariaceae</taxon>
        <taxon>Cylindrotheca</taxon>
    </lineage>
</organism>